<dbReference type="RefSeq" id="WP_092468193.1">
    <property type="nucleotide sequence ID" value="NZ_FOOX01000001.1"/>
</dbReference>
<dbReference type="EMBL" id="FOOX01000001">
    <property type="protein sequence ID" value="SFF99822.1"/>
    <property type="molecule type" value="Genomic_DNA"/>
</dbReference>
<dbReference type="Proteomes" id="UP000199337">
    <property type="component" value="Unassembled WGS sequence"/>
</dbReference>
<name>A0A1I2N7U6_9FIRM</name>
<feature type="coiled-coil region" evidence="1">
    <location>
        <begin position="74"/>
        <end position="101"/>
    </location>
</feature>
<evidence type="ECO:0000256" key="1">
    <source>
        <dbReference type="SAM" id="Coils"/>
    </source>
</evidence>
<reference evidence="3" key="1">
    <citation type="submission" date="2016-10" db="EMBL/GenBank/DDBJ databases">
        <authorList>
            <person name="Varghese N."/>
            <person name="Submissions S."/>
        </authorList>
    </citation>
    <scope>NUCLEOTIDE SEQUENCE [LARGE SCALE GENOMIC DNA]</scope>
    <source>
        <strain evidence="3">DSM 17038</strain>
    </source>
</reference>
<evidence type="ECO:0000313" key="3">
    <source>
        <dbReference type="Proteomes" id="UP000199337"/>
    </source>
</evidence>
<evidence type="ECO:0000313" key="2">
    <source>
        <dbReference type="EMBL" id="SFF99822.1"/>
    </source>
</evidence>
<dbReference type="OrthoDB" id="1807261at2"/>
<gene>
    <name evidence="2" type="ORF">SAMN05660649_00409</name>
</gene>
<proteinExistence type="predicted"/>
<accession>A0A1I2N7U6</accession>
<keyword evidence="1" id="KW-0175">Coiled coil</keyword>
<protein>
    <recommendedName>
        <fullName evidence="4">Zinc-ribbon domain-containing protein</fullName>
    </recommendedName>
</protein>
<organism evidence="2 3">
    <name type="scientific">Desulfotruncus arcticus DSM 17038</name>
    <dbReference type="NCBI Taxonomy" id="1121424"/>
    <lineage>
        <taxon>Bacteria</taxon>
        <taxon>Bacillati</taxon>
        <taxon>Bacillota</taxon>
        <taxon>Clostridia</taxon>
        <taxon>Eubacteriales</taxon>
        <taxon>Desulfallaceae</taxon>
        <taxon>Desulfotruncus</taxon>
    </lineage>
</organism>
<evidence type="ECO:0008006" key="4">
    <source>
        <dbReference type="Google" id="ProtNLM"/>
    </source>
</evidence>
<dbReference type="AlphaFoldDB" id="A0A1I2N7U6"/>
<dbReference type="STRING" id="341036.SAMN05660649_00409"/>
<sequence length="135" mass="15271">MPFIQKIAESAKQFGSRAKDFSGKAGDKARDLTKKSSELLEVTKMKHELRKMEKEMENNLAGIGALYYQQQTGRDSVEEELKRLIESTKELEIEMKDLEDQISSMQPVPPNCTDCGKELPEGGKYCSYCGKKITE</sequence>
<keyword evidence="3" id="KW-1185">Reference proteome</keyword>